<keyword evidence="2" id="KW-0732">Signal</keyword>
<feature type="chain" id="PRO_5004203371" evidence="2">
    <location>
        <begin position="26"/>
        <end position="123"/>
    </location>
</feature>
<reference evidence="3" key="2">
    <citation type="journal article" date="2002" name="J. Biol. Chem.">
        <title>Cloning and expression analysis of two mucin-like genes encoding microfilarial sheath surface proteins of the parasitic nematodes Brugia and Litomosoides.</title>
        <authorList>
            <person name="Hirzmann J."/>
            <person name="Hintz M."/>
            <person name="Kasper M."/>
            <person name="Shresta T.R."/>
            <person name="Taubert A."/>
            <person name="Conraths F.J."/>
            <person name="Geyer R."/>
            <person name="Stirm S."/>
            <person name="Zahner H."/>
            <person name="Hobom G."/>
        </authorList>
    </citation>
    <scope>NUCLEOTIDE SEQUENCE</scope>
</reference>
<protein>
    <submittedName>
        <fullName evidence="3">Microfilarial sheath protein SHP3a</fullName>
    </submittedName>
</protein>
<feature type="signal peptide" evidence="2">
    <location>
        <begin position="1"/>
        <end position="25"/>
    </location>
</feature>
<name>Q25401_LITSI</name>
<evidence type="ECO:0000256" key="2">
    <source>
        <dbReference type="SAM" id="SignalP"/>
    </source>
</evidence>
<dbReference type="AlphaFoldDB" id="Q25401"/>
<dbReference type="EMBL" id="U54556">
    <property type="protein sequence ID" value="AAB82016.1"/>
    <property type="molecule type" value="Genomic_DNA"/>
</dbReference>
<reference evidence="3" key="1">
    <citation type="journal article" date="1994" name="Mol. Biochem. Parasitol.">
        <title>Litomosoides carinii microfilarial sheaths: partial amino acid sequences of several major polypeptide constituents.</title>
        <authorList>
            <person name="Hintz M."/>
            <person name="Hirzmann J."/>
            <person name="Hobom G."/>
            <person name="Linder D."/>
            <person name="Lottspeich F."/>
            <person name="Schott H.H."/>
            <person name="Conraths F.J."/>
            <person name="Zahner H."/>
            <person name="Stirm S."/>
        </authorList>
    </citation>
    <scope>NUCLEOTIDE SEQUENCE</scope>
</reference>
<accession>Q25401</accession>
<proteinExistence type="predicted"/>
<evidence type="ECO:0000313" key="3">
    <source>
        <dbReference type="EMBL" id="AAB82016.1"/>
    </source>
</evidence>
<gene>
    <name evidence="3" type="primary">shp3a</name>
</gene>
<feature type="region of interest" description="Disordered" evidence="1">
    <location>
        <begin position="31"/>
        <end position="51"/>
    </location>
</feature>
<dbReference type="PIR" id="T46739">
    <property type="entry name" value="T46739"/>
</dbReference>
<sequence length="123" mass="13551">MKTEVLDVVIVAFFLLCVTPRASQASSSTTSVSTKTTSSHTTKSPSTTTSFTTTSFTTTSFTTTSVTSTSTSRHTRTTSSPGKAAYIWCWWCWWYPKCTVCTSSVWSSDSKYATDLWNSLFSQ</sequence>
<organism evidence="3">
    <name type="scientific">Litomosoides sigmodontis</name>
    <name type="common">Filarial nematode worm</name>
    <dbReference type="NCBI Taxonomy" id="42156"/>
    <lineage>
        <taxon>Eukaryota</taxon>
        <taxon>Metazoa</taxon>
        <taxon>Ecdysozoa</taxon>
        <taxon>Nematoda</taxon>
        <taxon>Chromadorea</taxon>
        <taxon>Rhabditida</taxon>
        <taxon>Spirurina</taxon>
        <taxon>Spiruromorpha</taxon>
        <taxon>Filarioidea</taxon>
        <taxon>Onchocercidae</taxon>
        <taxon>Litomosoides</taxon>
    </lineage>
</organism>
<evidence type="ECO:0000256" key="1">
    <source>
        <dbReference type="SAM" id="MobiDB-lite"/>
    </source>
</evidence>